<accession>A0A0N4WKF3</accession>
<dbReference type="Gene3D" id="3.60.110.10">
    <property type="entry name" value="Carbon-nitrogen hydrolase"/>
    <property type="match status" value="1"/>
</dbReference>
<dbReference type="GO" id="GO:0047710">
    <property type="term" value="F:bis(5'-adenosyl)-triphosphatase activity"/>
    <property type="evidence" value="ECO:0007669"/>
    <property type="project" value="TreeGrafter"/>
</dbReference>
<dbReference type="InterPro" id="IPR036526">
    <property type="entry name" value="C-N_Hydrolase_sf"/>
</dbReference>
<feature type="domain" description="CN hydrolase" evidence="1">
    <location>
        <begin position="18"/>
        <end position="114"/>
    </location>
</feature>
<proteinExistence type="predicted"/>
<organism evidence="4">
    <name type="scientific">Haemonchus placei</name>
    <name type="common">Barber's pole worm</name>
    <dbReference type="NCBI Taxonomy" id="6290"/>
    <lineage>
        <taxon>Eukaryota</taxon>
        <taxon>Metazoa</taxon>
        <taxon>Ecdysozoa</taxon>
        <taxon>Nematoda</taxon>
        <taxon>Chromadorea</taxon>
        <taxon>Rhabditida</taxon>
        <taxon>Rhabditina</taxon>
        <taxon>Rhabditomorpha</taxon>
        <taxon>Strongyloidea</taxon>
        <taxon>Trichostrongylidae</taxon>
        <taxon>Haemonchus</taxon>
    </lineage>
</organism>
<keyword evidence="3" id="KW-1185">Reference proteome</keyword>
<dbReference type="EMBL" id="UZAF01017598">
    <property type="protein sequence ID" value="VDO43160.1"/>
    <property type="molecule type" value="Genomic_DNA"/>
</dbReference>
<dbReference type="PROSITE" id="PS50263">
    <property type="entry name" value="CN_HYDROLASE"/>
    <property type="match status" value="1"/>
</dbReference>
<dbReference type="Pfam" id="PF00795">
    <property type="entry name" value="CN_hydrolase"/>
    <property type="match status" value="1"/>
</dbReference>
<dbReference type="OrthoDB" id="680339at2759"/>
<evidence type="ECO:0000259" key="1">
    <source>
        <dbReference type="PROSITE" id="PS50263"/>
    </source>
</evidence>
<dbReference type="SUPFAM" id="SSF56317">
    <property type="entry name" value="Carbon-nitrogen hydrolase"/>
    <property type="match status" value="1"/>
</dbReference>
<dbReference type="STRING" id="6290.A0A0N4WKF3"/>
<reference evidence="4" key="1">
    <citation type="submission" date="2017-02" db="UniProtKB">
        <authorList>
            <consortium name="WormBaseParasite"/>
        </authorList>
    </citation>
    <scope>IDENTIFICATION</scope>
</reference>
<evidence type="ECO:0000313" key="3">
    <source>
        <dbReference type="Proteomes" id="UP000268014"/>
    </source>
</evidence>
<dbReference type="Proteomes" id="UP000268014">
    <property type="component" value="Unassembled WGS sequence"/>
</dbReference>
<dbReference type="OMA" id="PFIRRFR"/>
<reference evidence="2 3" key="2">
    <citation type="submission" date="2018-11" db="EMBL/GenBank/DDBJ databases">
        <authorList>
            <consortium name="Pathogen Informatics"/>
        </authorList>
    </citation>
    <scope>NUCLEOTIDE SEQUENCE [LARGE SCALE GENOMIC DNA]</scope>
    <source>
        <strain evidence="2 3">MHpl1</strain>
    </source>
</reference>
<name>A0A0N4WKF3_HAEPC</name>
<dbReference type="AlphaFoldDB" id="A0A0N4WKF3"/>
<dbReference type="InterPro" id="IPR003010">
    <property type="entry name" value="C-N_Hydrolase"/>
</dbReference>
<dbReference type="PANTHER" id="PTHR23088:SF27">
    <property type="entry name" value="DEAMINATED GLUTATHIONE AMIDASE"/>
    <property type="match status" value="1"/>
</dbReference>
<gene>
    <name evidence="2" type="ORF">HPLM_LOCUS11549</name>
</gene>
<dbReference type="PANTHER" id="PTHR23088">
    <property type="entry name" value="NITRILASE-RELATED"/>
    <property type="match status" value="1"/>
</dbReference>
<dbReference type="GO" id="GO:0006139">
    <property type="term" value="P:nucleobase-containing compound metabolic process"/>
    <property type="evidence" value="ECO:0007669"/>
    <property type="project" value="TreeGrafter"/>
</dbReference>
<protein>
    <submittedName>
        <fullName evidence="4">CN hydrolase domain-containing protein</fullName>
    </submittedName>
</protein>
<sequence length="114" mass="13126">MLTTVARRIMSSLPEKGRSLIAVCQLTSDHDIEKNFAICKDMIERASSQRCKMIFFPECFDSIGRNREETINLAIEEESPFIRRFRSLAKQHGIWMSLGGFHNKVSMLFATQLL</sequence>
<evidence type="ECO:0000313" key="4">
    <source>
        <dbReference type="WBParaSite" id="HPLM_0001155701-mRNA-1"/>
    </source>
</evidence>
<dbReference type="WBParaSite" id="HPLM_0001155701-mRNA-1">
    <property type="protein sequence ID" value="HPLM_0001155701-mRNA-1"/>
    <property type="gene ID" value="HPLM_0001155701"/>
</dbReference>
<evidence type="ECO:0000313" key="2">
    <source>
        <dbReference type="EMBL" id="VDO43160.1"/>
    </source>
</evidence>